<proteinExistence type="predicted"/>
<protein>
    <submittedName>
        <fullName evidence="5">DNA invertase Pin-like site-specific DNA recombinase</fullName>
    </submittedName>
</protein>
<feature type="coiled-coil region" evidence="3">
    <location>
        <begin position="340"/>
        <end position="415"/>
    </location>
</feature>
<evidence type="ECO:0000313" key="5">
    <source>
        <dbReference type="EMBL" id="MDR7074971.1"/>
    </source>
</evidence>
<dbReference type="InterPro" id="IPR036162">
    <property type="entry name" value="Resolvase-like_N_sf"/>
</dbReference>
<keyword evidence="3" id="KW-0175">Coiled coil</keyword>
<evidence type="ECO:0000256" key="3">
    <source>
        <dbReference type="SAM" id="Coils"/>
    </source>
</evidence>
<dbReference type="Gene3D" id="3.40.50.1390">
    <property type="entry name" value="Resolvase, N-terminal catalytic domain"/>
    <property type="match status" value="1"/>
</dbReference>
<gene>
    <name evidence="5" type="ORF">J2X07_003995</name>
</gene>
<dbReference type="SUPFAM" id="SSF53041">
    <property type="entry name" value="Resolvase-like"/>
    <property type="match status" value="1"/>
</dbReference>
<keyword evidence="1" id="KW-0238">DNA-binding</keyword>
<name>A0ABU1U6A7_9BACL</name>
<dbReference type="SMART" id="SM00857">
    <property type="entry name" value="Resolvase"/>
    <property type="match status" value="1"/>
</dbReference>
<evidence type="ECO:0000256" key="1">
    <source>
        <dbReference type="ARBA" id="ARBA00023125"/>
    </source>
</evidence>
<dbReference type="PANTHER" id="PTHR30461">
    <property type="entry name" value="DNA-INVERTASE FROM LAMBDOID PROPHAGE"/>
    <property type="match status" value="1"/>
</dbReference>
<dbReference type="EMBL" id="JAVDWA010000014">
    <property type="protein sequence ID" value="MDR7074971.1"/>
    <property type="molecule type" value="Genomic_DNA"/>
</dbReference>
<sequence>MMMEKKHVFFRRVSTAGQDLTMQQEADLRYRDLLKENQILIINEDAISANKKSIKERPEMKQLIEWIANDRIAVLYAFDRTRLFRDYYEGMSFQELCLKHEVKIVYTSHGGGHIQATNDIFLEGFLGMFSDIEGKNIARRTAEARRRHPPKKFGYIKYKETKTYRKDSKNSSCLMDYFKDIAKVSNMDELCILLDDYKKKLNCDLSRLITLASDPFYAGYDLSNGNNALKHVEPYMTLEDYQKLQNKKSELFKAFEERIKRLEVQETFQPICGCCKRPLLYRSNVKSNTAQYSCSRKHQRVTIGYSDLVCIVEQVVREAFKCLDIKRLVKDAVLSVNSYKKTIKSEVQTLETQINKHMEELLLASSDYNPNWESDIKYKKLEKLKFEQGALLEALEEAENHLADAKRLSKEFESYLLDISEPKLAWLFSLFVHKIHVYPEHVDIEMVKFDYLTEIKKEFIYQGGESA</sequence>
<accession>A0ABU1U6A7</accession>
<comment type="caution">
    <text evidence="5">The sequence shown here is derived from an EMBL/GenBank/DDBJ whole genome shotgun (WGS) entry which is preliminary data.</text>
</comment>
<dbReference type="InterPro" id="IPR050639">
    <property type="entry name" value="SSR_resolvase"/>
</dbReference>
<evidence type="ECO:0000313" key="6">
    <source>
        <dbReference type="Proteomes" id="UP001258181"/>
    </source>
</evidence>
<feature type="domain" description="Resolvase/invertase-type recombinase catalytic" evidence="4">
    <location>
        <begin position="7"/>
        <end position="148"/>
    </location>
</feature>
<reference evidence="5 6" key="1">
    <citation type="submission" date="2023-07" db="EMBL/GenBank/DDBJ databases">
        <title>Sorghum-associated microbial communities from plants grown in Nebraska, USA.</title>
        <authorList>
            <person name="Schachtman D."/>
        </authorList>
    </citation>
    <scope>NUCLEOTIDE SEQUENCE [LARGE SCALE GENOMIC DNA]</scope>
    <source>
        <strain evidence="5 6">BE211</strain>
    </source>
</reference>
<evidence type="ECO:0000259" key="4">
    <source>
        <dbReference type="SMART" id="SM00857"/>
    </source>
</evidence>
<dbReference type="Pfam" id="PF00239">
    <property type="entry name" value="Resolvase"/>
    <property type="match status" value="1"/>
</dbReference>
<keyword evidence="6" id="KW-1185">Reference proteome</keyword>
<evidence type="ECO:0000256" key="2">
    <source>
        <dbReference type="ARBA" id="ARBA00023172"/>
    </source>
</evidence>
<dbReference type="CDD" id="cd00338">
    <property type="entry name" value="Ser_Recombinase"/>
    <property type="match status" value="1"/>
</dbReference>
<dbReference type="Proteomes" id="UP001258181">
    <property type="component" value="Unassembled WGS sequence"/>
</dbReference>
<organism evidence="5 6">
    <name type="scientific">Fictibacillus barbaricus</name>
    <dbReference type="NCBI Taxonomy" id="182136"/>
    <lineage>
        <taxon>Bacteria</taxon>
        <taxon>Bacillati</taxon>
        <taxon>Bacillota</taxon>
        <taxon>Bacilli</taxon>
        <taxon>Bacillales</taxon>
        <taxon>Fictibacillaceae</taxon>
        <taxon>Fictibacillus</taxon>
    </lineage>
</organism>
<dbReference type="PANTHER" id="PTHR30461:SF2">
    <property type="entry name" value="SERINE RECOMBINASE PINE-RELATED"/>
    <property type="match status" value="1"/>
</dbReference>
<dbReference type="InterPro" id="IPR006119">
    <property type="entry name" value="Resolv_N"/>
</dbReference>
<keyword evidence="2" id="KW-0233">DNA recombination</keyword>